<keyword evidence="2" id="KW-1133">Transmembrane helix</keyword>
<dbReference type="Proteomes" id="UP001385951">
    <property type="component" value="Unassembled WGS sequence"/>
</dbReference>
<feature type="compositionally biased region" description="Basic and acidic residues" evidence="1">
    <location>
        <begin position="462"/>
        <end position="473"/>
    </location>
</feature>
<feature type="region of interest" description="Disordered" evidence="1">
    <location>
        <begin position="445"/>
        <end position="473"/>
    </location>
</feature>
<evidence type="ECO:0000313" key="4">
    <source>
        <dbReference type="Proteomes" id="UP001385951"/>
    </source>
</evidence>
<protein>
    <submittedName>
        <fullName evidence="3">Uncharacterized protein</fullName>
    </submittedName>
</protein>
<keyword evidence="2" id="KW-0812">Transmembrane</keyword>
<dbReference type="AlphaFoldDB" id="A0AAW0GEK7"/>
<dbReference type="EMBL" id="JASBNA010000006">
    <property type="protein sequence ID" value="KAK7690922.1"/>
    <property type="molecule type" value="Genomic_DNA"/>
</dbReference>
<proteinExistence type="predicted"/>
<evidence type="ECO:0000256" key="1">
    <source>
        <dbReference type="SAM" id="MobiDB-lite"/>
    </source>
</evidence>
<feature type="compositionally biased region" description="Low complexity" evidence="1">
    <location>
        <begin position="321"/>
        <end position="340"/>
    </location>
</feature>
<sequence length="473" mass="50067">MPVTRRQHNRIVARQAPTVIPTFSGVTGGGVALSETEAAGTLVLATDVPTGTAAVSAPPLAGDGAITLTSFQASSTSSSEVASQTATAQSASRSEPSIGTVVAACIGAFVGAGVIIFVLYWWIKRPAGQKSRARNAPGADQGHERNWNRLDEDGGGEDTWENKHKSQAEEDEKNFGGMFKKTNSMRTTRTARALEEHGFDLPPLEFSKYRPGLAEELAQPEKPFVHRQDSGISWDGETVGDDSFLSLRSVSGAISPTGVAKPTPPAMTSVIHRWESAEVLTVEEPQAAHTVDTKNPFSDYAAVEDRRKSGANPFFGAQEIGRSTSRGARSRSNSTAAATGRHSRSASRVSRISTVTRARTMSSAGASTSDTQTRVASAADPFSDEAAAGIPKLLKGHAQSDSTSSNPLGNEHAMKSLIAALNLTQEEVEERLRVASFHPSISTRYSGVSGMSGLTEDQDDAATIRDFPKPPFA</sequence>
<evidence type="ECO:0000256" key="2">
    <source>
        <dbReference type="SAM" id="Phobius"/>
    </source>
</evidence>
<gene>
    <name evidence="3" type="ORF">QCA50_006025</name>
</gene>
<evidence type="ECO:0000313" key="3">
    <source>
        <dbReference type="EMBL" id="KAK7690922.1"/>
    </source>
</evidence>
<feature type="compositionally biased region" description="Basic and acidic residues" evidence="1">
    <location>
        <begin position="141"/>
        <end position="152"/>
    </location>
</feature>
<keyword evidence="2" id="KW-0472">Membrane</keyword>
<name>A0AAW0GEK7_9APHY</name>
<reference evidence="3 4" key="1">
    <citation type="submission" date="2022-09" db="EMBL/GenBank/DDBJ databases">
        <authorList>
            <person name="Palmer J.M."/>
        </authorList>
    </citation>
    <scope>NUCLEOTIDE SEQUENCE [LARGE SCALE GENOMIC DNA]</scope>
    <source>
        <strain evidence="3 4">DSM 7382</strain>
    </source>
</reference>
<keyword evidence="4" id="KW-1185">Reference proteome</keyword>
<feature type="transmembrane region" description="Helical" evidence="2">
    <location>
        <begin position="101"/>
        <end position="123"/>
    </location>
</feature>
<comment type="caution">
    <text evidence="3">The sequence shown here is derived from an EMBL/GenBank/DDBJ whole genome shotgun (WGS) entry which is preliminary data.</text>
</comment>
<feature type="compositionally biased region" description="Polar residues" evidence="1">
    <location>
        <begin position="346"/>
        <end position="375"/>
    </location>
</feature>
<accession>A0AAW0GEK7</accession>
<organism evidence="3 4">
    <name type="scientific">Cerrena zonata</name>
    <dbReference type="NCBI Taxonomy" id="2478898"/>
    <lineage>
        <taxon>Eukaryota</taxon>
        <taxon>Fungi</taxon>
        <taxon>Dikarya</taxon>
        <taxon>Basidiomycota</taxon>
        <taxon>Agaricomycotina</taxon>
        <taxon>Agaricomycetes</taxon>
        <taxon>Polyporales</taxon>
        <taxon>Cerrenaceae</taxon>
        <taxon>Cerrena</taxon>
    </lineage>
</organism>
<feature type="region of interest" description="Disordered" evidence="1">
    <location>
        <begin position="309"/>
        <end position="380"/>
    </location>
</feature>
<feature type="region of interest" description="Disordered" evidence="1">
    <location>
        <begin position="130"/>
        <end position="171"/>
    </location>
</feature>